<accession>A0A0L0VF23</accession>
<reference evidence="3" key="1">
    <citation type="submission" date="2014-03" db="EMBL/GenBank/DDBJ databases">
        <title>The Genome Sequence of Puccinia striiformis f. sp. tritici PST-78.</title>
        <authorList>
            <consortium name="The Broad Institute Genome Sequencing Platform"/>
            <person name="Cuomo C."/>
            <person name="Hulbert S."/>
            <person name="Chen X."/>
            <person name="Walker B."/>
            <person name="Young S.K."/>
            <person name="Zeng Q."/>
            <person name="Gargeya S."/>
            <person name="Fitzgerald M."/>
            <person name="Haas B."/>
            <person name="Abouelleil A."/>
            <person name="Alvarado L."/>
            <person name="Arachchi H.M."/>
            <person name="Berlin A.M."/>
            <person name="Chapman S.B."/>
            <person name="Goldberg J."/>
            <person name="Griggs A."/>
            <person name="Gujja S."/>
            <person name="Hansen M."/>
            <person name="Howarth C."/>
            <person name="Imamovic A."/>
            <person name="Larimer J."/>
            <person name="McCowan C."/>
            <person name="Montmayeur A."/>
            <person name="Murphy C."/>
            <person name="Neiman D."/>
            <person name="Pearson M."/>
            <person name="Priest M."/>
            <person name="Roberts A."/>
            <person name="Saif S."/>
            <person name="Shea T."/>
            <person name="Sisk P."/>
            <person name="Sykes S."/>
            <person name="Wortman J."/>
            <person name="Nusbaum C."/>
            <person name="Birren B."/>
        </authorList>
    </citation>
    <scope>NUCLEOTIDE SEQUENCE [LARGE SCALE GENOMIC DNA]</scope>
    <source>
        <strain evidence="3">race PST-78</strain>
    </source>
</reference>
<evidence type="ECO:0000313" key="2">
    <source>
        <dbReference type="EMBL" id="KNE97801.1"/>
    </source>
</evidence>
<sequence length="127" mass="14115">MGAEMVRLRSSSPPKIENCPLRIHAWRGALGPSPSLRSAQCDSSASAARVLEPDQALRVSSHQFRSTPRAPRPVGNRDLYDEETDNGGIQLLGVQETNDSNNEIEIMEFQEHKIEEQDIANDIICDM</sequence>
<protein>
    <submittedName>
        <fullName evidence="2">Uncharacterized protein</fullName>
    </submittedName>
</protein>
<dbReference type="EMBL" id="AJIL01000064">
    <property type="protein sequence ID" value="KNE97801.1"/>
    <property type="molecule type" value="Genomic_DNA"/>
</dbReference>
<comment type="caution">
    <text evidence="2">The sequence shown here is derived from an EMBL/GenBank/DDBJ whole genome shotgun (WGS) entry which is preliminary data.</text>
</comment>
<gene>
    <name evidence="2" type="ORF">PSTG_09019</name>
</gene>
<keyword evidence="3" id="KW-1185">Reference proteome</keyword>
<dbReference type="Proteomes" id="UP000054564">
    <property type="component" value="Unassembled WGS sequence"/>
</dbReference>
<evidence type="ECO:0000313" key="3">
    <source>
        <dbReference type="Proteomes" id="UP000054564"/>
    </source>
</evidence>
<name>A0A0L0VF23_9BASI</name>
<dbReference type="AlphaFoldDB" id="A0A0L0VF23"/>
<evidence type="ECO:0000256" key="1">
    <source>
        <dbReference type="SAM" id="MobiDB-lite"/>
    </source>
</evidence>
<proteinExistence type="predicted"/>
<organism evidence="2 3">
    <name type="scientific">Puccinia striiformis f. sp. tritici PST-78</name>
    <dbReference type="NCBI Taxonomy" id="1165861"/>
    <lineage>
        <taxon>Eukaryota</taxon>
        <taxon>Fungi</taxon>
        <taxon>Dikarya</taxon>
        <taxon>Basidiomycota</taxon>
        <taxon>Pucciniomycotina</taxon>
        <taxon>Pucciniomycetes</taxon>
        <taxon>Pucciniales</taxon>
        <taxon>Pucciniaceae</taxon>
        <taxon>Puccinia</taxon>
    </lineage>
</organism>
<feature type="region of interest" description="Disordered" evidence="1">
    <location>
        <begin position="58"/>
        <end position="79"/>
    </location>
</feature>